<dbReference type="RefSeq" id="WP_153509400.1">
    <property type="nucleotide sequence ID" value="NZ_CP045652.1"/>
</dbReference>
<accession>A0A5Q0QBL4</accession>
<gene>
    <name evidence="6" type="ORF">GFH32_01510</name>
</gene>
<dbReference type="Proteomes" id="UP000326921">
    <property type="component" value="Chromosome"/>
</dbReference>
<evidence type="ECO:0000313" key="6">
    <source>
        <dbReference type="EMBL" id="QGA25078.1"/>
    </source>
</evidence>
<evidence type="ECO:0000256" key="2">
    <source>
        <dbReference type="ARBA" id="ARBA00022692"/>
    </source>
</evidence>
<proteinExistence type="predicted"/>
<reference evidence="6 7" key="1">
    <citation type="submission" date="2019-10" db="EMBL/GenBank/DDBJ databases">
        <authorList>
            <person name="Dong K."/>
        </authorList>
    </citation>
    <scope>NUCLEOTIDE SEQUENCE [LARGE SCALE GENOMIC DNA]</scope>
    <source>
        <strain evidence="7">dk4302</strain>
    </source>
</reference>
<dbReference type="KEGG" id="sphe:GFH32_01510"/>
<organism evidence="6 7">
    <name type="scientific">Sphingobacterium zhuxiongii</name>
    <dbReference type="NCBI Taxonomy" id="2662364"/>
    <lineage>
        <taxon>Bacteria</taxon>
        <taxon>Pseudomonadati</taxon>
        <taxon>Bacteroidota</taxon>
        <taxon>Sphingobacteriia</taxon>
        <taxon>Sphingobacteriales</taxon>
        <taxon>Sphingobacteriaceae</taxon>
        <taxon>Sphingobacterium</taxon>
    </lineage>
</organism>
<keyword evidence="2 5" id="KW-0812">Transmembrane</keyword>
<dbReference type="EMBL" id="CP045652">
    <property type="protein sequence ID" value="QGA25078.1"/>
    <property type="molecule type" value="Genomic_DNA"/>
</dbReference>
<feature type="transmembrane region" description="Helical" evidence="5">
    <location>
        <begin position="106"/>
        <end position="129"/>
    </location>
</feature>
<keyword evidence="3 5" id="KW-1133">Transmembrane helix</keyword>
<feature type="transmembrane region" description="Helical" evidence="5">
    <location>
        <begin position="74"/>
        <end position="94"/>
    </location>
</feature>
<dbReference type="Pfam" id="PF09685">
    <property type="entry name" value="MamF_MmsF"/>
    <property type="match status" value="1"/>
</dbReference>
<evidence type="ECO:0008006" key="8">
    <source>
        <dbReference type="Google" id="ProtNLM"/>
    </source>
</evidence>
<name>A0A5Q0QBL4_9SPHI</name>
<evidence type="ECO:0000256" key="5">
    <source>
        <dbReference type="SAM" id="Phobius"/>
    </source>
</evidence>
<keyword evidence="4 5" id="KW-0472">Membrane</keyword>
<protein>
    <recommendedName>
        <fullName evidence="8">DUF4870 domain-containing protein</fullName>
    </recommendedName>
</protein>
<feature type="transmembrane region" description="Helical" evidence="5">
    <location>
        <begin position="27"/>
        <end position="53"/>
    </location>
</feature>
<dbReference type="InterPro" id="IPR019109">
    <property type="entry name" value="MamF_MmsF"/>
</dbReference>
<evidence type="ECO:0000256" key="1">
    <source>
        <dbReference type="ARBA" id="ARBA00004141"/>
    </source>
</evidence>
<evidence type="ECO:0000313" key="7">
    <source>
        <dbReference type="Proteomes" id="UP000326921"/>
    </source>
</evidence>
<comment type="subcellular location">
    <subcellularLocation>
        <location evidence="1">Membrane</location>
        <topology evidence="1">Multi-pass membrane protein</topology>
    </subcellularLocation>
</comment>
<keyword evidence="7" id="KW-1185">Reference proteome</keyword>
<evidence type="ECO:0000256" key="4">
    <source>
        <dbReference type="ARBA" id="ARBA00023136"/>
    </source>
</evidence>
<evidence type="ECO:0000256" key="3">
    <source>
        <dbReference type="ARBA" id="ARBA00022989"/>
    </source>
</evidence>
<sequence length="156" mass="18573">MEHLERTINFSPRAVTADEREYASNSYLMSLFALFVGLPLPIFNLLATVIFYLGNRKSTAFVKWHCTQALISQLFIFFFNTVAFWWTIRIIFWQEEFLSDADFNRYVSYIGIVIFINIIEIFSTIYTSIQTRKGIHVRWFLFGDITDNLFRNENHR</sequence>
<dbReference type="AlphaFoldDB" id="A0A5Q0QBL4"/>